<feature type="compositionally biased region" description="Polar residues" evidence="1">
    <location>
        <begin position="36"/>
        <end position="48"/>
    </location>
</feature>
<dbReference type="AlphaFoldDB" id="A0A146LNL5"/>
<gene>
    <name evidence="2" type="ORF">g.86425</name>
</gene>
<name>A0A146LNL5_LYGHE</name>
<feature type="region of interest" description="Disordered" evidence="1">
    <location>
        <begin position="1"/>
        <end position="48"/>
    </location>
</feature>
<evidence type="ECO:0000313" key="2">
    <source>
        <dbReference type="EMBL" id="JAQ08765.1"/>
    </source>
</evidence>
<proteinExistence type="predicted"/>
<evidence type="ECO:0000256" key="1">
    <source>
        <dbReference type="SAM" id="MobiDB-lite"/>
    </source>
</evidence>
<reference evidence="2" key="1">
    <citation type="journal article" date="2016" name="Gigascience">
        <title>De novo construction of an expanded transcriptome assembly for the western tarnished plant bug, Lygus hesperus.</title>
        <authorList>
            <person name="Tassone E.E."/>
            <person name="Geib S.M."/>
            <person name="Hall B."/>
            <person name="Fabrick J.A."/>
            <person name="Brent C.S."/>
            <person name="Hull J.J."/>
        </authorList>
    </citation>
    <scope>NUCLEOTIDE SEQUENCE</scope>
</reference>
<feature type="compositionally biased region" description="Polar residues" evidence="1">
    <location>
        <begin position="251"/>
        <end position="264"/>
    </location>
</feature>
<feature type="region of interest" description="Disordered" evidence="1">
    <location>
        <begin position="247"/>
        <end position="268"/>
    </location>
</feature>
<accession>A0A146LNL5</accession>
<sequence length="658" mass="73417">MLEPPIATSSPVPRTRQWGRKKSKNNRRSISLLDVSATQTPDVSCQKSESNETLTSVCKDSGYVHSEGSWLEDEELKEPKDLVEELKFKDVLISELQESNRGLRMRCADAENKIWRLRIKCEEHCGCCHVHEETQDGDEEHFSDSNDQFLCPGGSLPAYKRHSLSLTLVVDEGYGIFGGPAPSDRVPNPSVQSKPLVRSLSSGMIPKQRPRIKTLKGLTNDHQLTPESLSLSKVQWWQRDLFPQGRESNKELQQSIQPKSNWGKITSDDSDNNIQLDELSALVSNDAQMISRLVRQQNEEEYLEHFECSDESSRCSQHSAEEHSNRTDHCEDTCGSPLVSNRALLAHSSSQSDVHSLPSPYPTGQVQNRVQMNQNEKNYIHLSENLDIVPQVRRSLNDNNMKTHVVAEDAMAQRCKLNCCIPLKTETEAKCSSCSVNALNGNNVHQSQSNCGCRHPPSQIIIVPAGCCCRLMDNSSALYKESCCPYAGSPKCDQQCQVSFKPSPAAGLVDAPSAETLPLFVPKSKSTSLLSKELSPPISSYDDTHVISKQIPLQMATPCVENYCVCATPCSRGLTVPLAQRLDSNEKIKRKIEEGMNKLASNGRAETNSLTFKPWPPPHFAEMSPLLRCLAETSDYARQMAMAIEKVDRRVQKIYEMS</sequence>
<feature type="compositionally biased region" description="Basic residues" evidence="1">
    <location>
        <begin position="17"/>
        <end position="27"/>
    </location>
</feature>
<organism evidence="2">
    <name type="scientific">Lygus hesperus</name>
    <name type="common">Western plant bug</name>
    <dbReference type="NCBI Taxonomy" id="30085"/>
    <lineage>
        <taxon>Eukaryota</taxon>
        <taxon>Metazoa</taxon>
        <taxon>Ecdysozoa</taxon>
        <taxon>Arthropoda</taxon>
        <taxon>Hexapoda</taxon>
        <taxon>Insecta</taxon>
        <taxon>Pterygota</taxon>
        <taxon>Neoptera</taxon>
        <taxon>Paraneoptera</taxon>
        <taxon>Hemiptera</taxon>
        <taxon>Heteroptera</taxon>
        <taxon>Panheteroptera</taxon>
        <taxon>Cimicomorpha</taxon>
        <taxon>Miridae</taxon>
        <taxon>Mirini</taxon>
        <taxon>Lygus</taxon>
    </lineage>
</organism>
<dbReference type="EMBL" id="GDHC01009864">
    <property type="protein sequence ID" value="JAQ08765.1"/>
    <property type="molecule type" value="Transcribed_RNA"/>
</dbReference>
<protein>
    <submittedName>
        <fullName evidence="2">Uncharacterized protein</fullName>
    </submittedName>
</protein>